<organism evidence="4">
    <name type="scientific">Onchocerca flexuosa</name>
    <dbReference type="NCBI Taxonomy" id="387005"/>
    <lineage>
        <taxon>Eukaryota</taxon>
        <taxon>Metazoa</taxon>
        <taxon>Ecdysozoa</taxon>
        <taxon>Nematoda</taxon>
        <taxon>Chromadorea</taxon>
        <taxon>Rhabditida</taxon>
        <taxon>Spirurina</taxon>
        <taxon>Spiruromorpha</taxon>
        <taxon>Filarioidea</taxon>
        <taxon>Onchocercidae</taxon>
        <taxon>Onchocerca</taxon>
    </lineage>
</organism>
<feature type="region of interest" description="Disordered" evidence="1">
    <location>
        <begin position="61"/>
        <end position="117"/>
    </location>
</feature>
<reference evidence="2 3" key="2">
    <citation type="submission" date="2018-11" db="EMBL/GenBank/DDBJ databases">
        <authorList>
            <consortium name="Pathogen Informatics"/>
        </authorList>
    </citation>
    <scope>NUCLEOTIDE SEQUENCE [LARGE SCALE GENOMIC DNA]</scope>
</reference>
<reference evidence="4" key="1">
    <citation type="submission" date="2016-06" db="UniProtKB">
        <authorList>
            <consortium name="WormBaseParasite"/>
        </authorList>
    </citation>
    <scope>IDENTIFICATION</scope>
</reference>
<proteinExistence type="predicted"/>
<name>A0A183HDH5_9BILA</name>
<dbReference type="AlphaFoldDB" id="A0A183HDH5"/>
<dbReference type="Proteomes" id="UP000267606">
    <property type="component" value="Unassembled WGS sequence"/>
</dbReference>
<keyword evidence="3" id="KW-1185">Reference proteome</keyword>
<gene>
    <name evidence="2" type="ORF">OFLC_LOCUS5537</name>
</gene>
<evidence type="ECO:0000313" key="2">
    <source>
        <dbReference type="EMBL" id="VDO43471.1"/>
    </source>
</evidence>
<feature type="compositionally biased region" description="Acidic residues" evidence="1">
    <location>
        <begin position="91"/>
        <end position="100"/>
    </location>
</feature>
<dbReference type="EMBL" id="UZAJ01004811">
    <property type="protein sequence ID" value="VDO43471.1"/>
    <property type="molecule type" value="Genomic_DNA"/>
</dbReference>
<dbReference type="STRING" id="387005.A0A183HDH5"/>
<accession>A0A183HDH5</accession>
<feature type="compositionally biased region" description="Polar residues" evidence="1">
    <location>
        <begin position="69"/>
        <end position="78"/>
    </location>
</feature>
<evidence type="ECO:0000313" key="3">
    <source>
        <dbReference type="Proteomes" id="UP000267606"/>
    </source>
</evidence>
<dbReference type="WBParaSite" id="OFLC_0000553601-mRNA-1">
    <property type="protein sequence ID" value="OFLC_0000553601-mRNA-1"/>
    <property type="gene ID" value="OFLC_0000553601"/>
</dbReference>
<protein>
    <submittedName>
        <fullName evidence="4">BRCT domain-containing protein</fullName>
    </submittedName>
</protein>
<sequence length="117" mass="13027">MIYPRWLEERVGLDFRRFSLRCPGQSSSGRVSHNVQRLCYDAETIYSIKNMADVAVQMKEEEQKKIATDDTSSGSSGNEAGDENEMKGSDNENDENEGEVTEAQKKVAEAAGLADQF</sequence>
<evidence type="ECO:0000256" key="1">
    <source>
        <dbReference type="SAM" id="MobiDB-lite"/>
    </source>
</evidence>
<evidence type="ECO:0000313" key="4">
    <source>
        <dbReference type="WBParaSite" id="OFLC_0000553601-mRNA-1"/>
    </source>
</evidence>